<keyword evidence="2" id="KW-0472">Membrane</keyword>
<dbReference type="AlphaFoldDB" id="A0A642A5B2"/>
<organism evidence="3">
    <name type="scientific">Bacteroides ovatus</name>
    <dbReference type="NCBI Taxonomy" id="28116"/>
    <lineage>
        <taxon>Bacteria</taxon>
        <taxon>Pseudomonadati</taxon>
        <taxon>Bacteroidota</taxon>
        <taxon>Bacteroidia</taxon>
        <taxon>Bacteroidales</taxon>
        <taxon>Bacteroidaceae</taxon>
        <taxon>Bacteroides</taxon>
    </lineage>
</organism>
<feature type="coiled-coil region" evidence="1">
    <location>
        <begin position="24"/>
        <end position="51"/>
    </location>
</feature>
<keyword evidence="2" id="KW-0812">Transmembrane</keyword>
<dbReference type="InterPro" id="IPR024419">
    <property type="entry name" value="YvrJ"/>
</dbReference>
<reference evidence="3" key="1">
    <citation type="journal article" date="2019" name="Nat. Med.">
        <title>A library of human gut bacterial isolates paired with longitudinal multiomics data enables mechanistic microbiome research.</title>
        <authorList>
            <person name="Poyet M."/>
            <person name="Groussin M."/>
            <person name="Gibbons S.M."/>
            <person name="Avila-Pacheco J."/>
            <person name="Jiang X."/>
            <person name="Kearney S.M."/>
            <person name="Perrotta A.R."/>
            <person name="Berdy B."/>
            <person name="Zhao S."/>
            <person name="Lieberman T.D."/>
            <person name="Swanson P.K."/>
            <person name="Smith M."/>
            <person name="Roesemann S."/>
            <person name="Alexander J.E."/>
            <person name="Rich S.A."/>
            <person name="Livny J."/>
            <person name="Vlamakis H."/>
            <person name="Clish C."/>
            <person name="Bullock K."/>
            <person name="Deik A."/>
            <person name="Scott J."/>
            <person name="Pierce K.A."/>
            <person name="Xavier R.J."/>
            <person name="Alm E.J."/>
        </authorList>
    </citation>
    <scope>NUCLEOTIDE SEQUENCE</scope>
    <source>
        <strain evidence="3">BIOML-A32</strain>
    </source>
</reference>
<name>A0A642A5B2_BACOV</name>
<accession>A0A642A5B2</accession>
<proteinExistence type="predicted"/>
<feature type="transmembrane region" description="Helical" evidence="2">
    <location>
        <begin position="6"/>
        <end position="25"/>
    </location>
</feature>
<evidence type="ECO:0000256" key="1">
    <source>
        <dbReference type="SAM" id="Coils"/>
    </source>
</evidence>
<dbReference type="Pfam" id="PF12841">
    <property type="entry name" value="YvrJ"/>
    <property type="match status" value="1"/>
</dbReference>
<evidence type="ECO:0000256" key="2">
    <source>
        <dbReference type="SAM" id="Phobius"/>
    </source>
</evidence>
<gene>
    <name evidence="3" type="ORF">F3B65_26765</name>
</gene>
<evidence type="ECO:0000313" key="3">
    <source>
        <dbReference type="EMBL" id="KAA4561254.1"/>
    </source>
</evidence>
<dbReference type="EMBL" id="VWGG01000077">
    <property type="protein sequence ID" value="KAA4561254.1"/>
    <property type="molecule type" value="Genomic_DNA"/>
</dbReference>
<protein>
    <submittedName>
        <fullName evidence="3">YvrJ family protein</fullName>
    </submittedName>
</protein>
<keyword evidence="1" id="KW-0175">Coiled coil</keyword>
<sequence>MDTKEIFNAVGNFGFPMVLSWYLLLRMEQRLDRLTQCLNELSKAIISKEKEGQ</sequence>
<keyword evidence="2" id="KW-1133">Transmembrane helix</keyword>
<comment type="caution">
    <text evidence="3">The sequence shown here is derived from an EMBL/GenBank/DDBJ whole genome shotgun (WGS) entry which is preliminary data.</text>
</comment>